<dbReference type="EMBL" id="JACJFM010000006">
    <property type="protein sequence ID" value="MBB1486252.1"/>
    <property type="molecule type" value="Genomic_DNA"/>
</dbReference>
<dbReference type="GO" id="GO:0003677">
    <property type="term" value="F:DNA binding"/>
    <property type="evidence" value="ECO:0007669"/>
    <property type="project" value="UniProtKB-KW"/>
</dbReference>
<keyword evidence="3" id="KW-0238">DNA-binding</keyword>
<comment type="similarity">
    <text evidence="1">Belongs to the LysR transcriptional regulatory family.</text>
</comment>
<evidence type="ECO:0000259" key="5">
    <source>
        <dbReference type="PROSITE" id="PS50931"/>
    </source>
</evidence>
<dbReference type="InterPro" id="IPR036388">
    <property type="entry name" value="WH-like_DNA-bd_sf"/>
</dbReference>
<evidence type="ECO:0000256" key="2">
    <source>
        <dbReference type="ARBA" id="ARBA00023015"/>
    </source>
</evidence>
<evidence type="ECO:0000256" key="1">
    <source>
        <dbReference type="ARBA" id="ARBA00009437"/>
    </source>
</evidence>
<comment type="caution">
    <text evidence="6">The sequence shown here is derived from an EMBL/GenBank/DDBJ whole genome shotgun (WGS) entry which is preliminary data.</text>
</comment>
<evidence type="ECO:0000313" key="6">
    <source>
        <dbReference type="EMBL" id="MBB1486252.1"/>
    </source>
</evidence>
<evidence type="ECO:0000256" key="3">
    <source>
        <dbReference type="ARBA" id="ARBA00023125"/>
    </source>
</evidence>
<evidence type="ECO:0000313" key="7">
    <source>
        <dbReference type="Proteomes" id="UP000565262"/>
    </source>
</evidence>
<dbReference type="InterPro" id="IPR050950">
    <property type="entry name" value="HTH-type_LysR_regulators"/>
</dbReference>
<dbReference type="Gene3D" id="1.10.10.10">
    <property type="entry name" value="Winged helix-like DNA-binding domain superfamily/Winged helix DNA-binding domain"/>
    <property type="match status" value="1"/>
</dbReference>
<dbReference type="InterPro" id="IPR036390">
    <property type="entry name" value="WH_DNA-bd_sf"/>
</dbReference>
<reference evidence="6 7" key="1">
    <citation type="submission" date="2020-08" db="EMBL/GenBank/DDBJ databases">
        <title>Oceanospirillum sp. nov. isolated from marine sediment.</title>
        <authorList>
            <person name="Ji X."/>
        </authorList>
    </citation>
    <scope>NUCLEOTIDE SEQUENCE [LARGE SCALE GENOMIC DNA]</scope>
    <source>
        <strain evidence="6 7">D5</strain>
    </source>
</reference>
<dbReference type="InterPro" id="IPR005119">
    <property type="entry name" value="LysR_subst-bd"/>
</dbReference>
<sequence length="303" mass="34138">MRLDIKHWQLLEAIARHGSLGQAAEAIGVTQSALSHRLAEAERRLGDAIFEREGRRLKPTPAGQILLDTAQSILPELHRAEQDFERTAANASYLVRIGVAAFSAYHWLPGFLQSLPLQREKLQIDLVAAATQNAEHALLSGMTDLLLSPFNIEHPALISSPLMQDELMLITHPQHPLAGKEHIEAQDLVNEHYLTYSLDTLPGFEYERFIRPSGIRLRHIQIVEMTDAITEMIAVDLGVSILSRWALTRPLSQQLVTATPVIPNGLPLTWYLLFRRSDNKNSAVQQTRTFLLNWFDRETFPAP</sequence>
<dbReference type="CDD" id="cd05466">
    <property type="entry name" value="PBP2_LTTR_substrate"/>
    <property type="match status" value="1"/>
</dbReference>
<proteinExistence type="inferred from homology"/>
<keyword evidence="7" id="KW-1185">Reference proteome</keyword>
<protein>
    <submittedName>
        <fullName evidence="6">LysR family transcriptional regulator</fullName>
    </submittedName>
</protein>
<dbReference type="SUPFAM" id="SSF53850">
    <property type="entry name" value="Periplasmic binding protein-like II"/>
    <property type="match status" value="1"/>
</dbReference>
<dbReference type="InterPro" id="IPR000847">
    <property type="entry name" value="LysR_HTH_N"/>
</dbReference>
<dbReference type="Pfam" id="PF03466">
    <property type="entry name" value="LysR_substrate"/>
    <property type="match status" value="1"/>
</dbReference>
<dbReference type="PROSITE" id="PS50931">
    <property type="entry name" value="HTH_LYSR"/>
    <property type="match status" value="1"/>
</dbReference>
<dbReference type="SUPFAM" id="SSF46785">
    <property type="entry name" value="Winged helix' DNA-binding domain"/>
    <property type="match status" value="1"/>
</dbReference>
<dbReference type="GO" id="GO:0003700">
    <property type="term" value="F:DNA-binding transcription factor activity"/>
    <property type="evidence" value="ECO:0007669"/>
    <property type="project" value="InterPro"/>
</dbReference>
<dbReference type="Gene3D" id="3.40.190.10">
    <property type="entry name" value="Periplasmic binding protein-like II"/>
    <property type="match status" value="2"/>
</dbReference>
<gene>
    <name evidence="6" type="ORF">H4O21_06485</name>
</gene>
<organism evidence="6 7">
    <name type="scientific">Oceanospirillum sediminis</name>
    <dbReference type="NCBI Taxonomy" id="2760088"/>
    <lineage>
        <taxon>Bacteria</taxon>
        <taxon>Pseudomonadati</taxon>
        <taxon>Pseudomonadota</taxon>
        <taxon>Gammaproteobacteria</taxon>
        <taxon>Oceanospirillales</taxon>
        <taxon>Oceanospirillaceae</taxon>
        <taxon>Oceanospirillum</taxon>
    </lineage>
</organism>
<dbReference type="PANTHER" id="PTHR30419:SF8">
    <property type="entry name" value="NITROGEN ASSIMILATION TRANSCRIPTIONAL ACTIVATOR-RELATED"/>
    <property type="match status" value="1"/>
</dbReference>
<keyword evidence="4" id="KW-0804">Transcription</keyword>
<name>A0A839IP10_9GAMM</name>
<accession>A0A839IP10</accession>
<dbReference type="GO" id="GO:0005829">
    <property type="term" value="C:cytosol"/>
    <property type="evidence" value="ECO:0007669"/>
    <property type="project" value="TreeGrafter"/>
</dbReference>
<dbReference type="Pfam" id="PF00126">
    <property type="entry name" value="HTH_1"/>
    <property type="match status" value="1"/>
</dbReference>
<dbReference type="Proteomes" id="UP000565262">
    <property type="component" value="Unassembled WGS sequence"/>
</dbReference>
<evidence type="ECO:0000256" key="4">
    <source>
        <dbReference type="ARBA" id="ARBA00023163"/>
    </source>
</evidence>
<dbReference type="AlphaFoldDB" id="A0A839IP10"/>
<feature type="domain" description="HTH lysR-type" evidence="5">
    <location>
        <begin position="3"/>
        <end position="60"/>
    </location>
</feature>
<dbReference type="PANTHER" id="PTHR30419">
    <property type="entry name" value="HTH-TYPE TRANSCRIPTIONAL REGULATOR YBHD"/>
    <property type="match status" value="1"/>
</dbReference>
<keyword evidence="2" id="KW-0805">Transcription regulation</keyword>